<evidence type="ECO:0000256" key="2">
    <source>
        <dbReference type="SAM" id="Coils"/>
    </source>
</evidence>
<feature type="compositionally biased region" description="Low complexity" evidence="3">
    <location>
        <begin position="2346"/>
        <end position="2359"/>
    </location>
</feature>
<reference evidence="5 6" key="1">
    <citation type="submission" date="2021-02" db="EMBL/GenBank/DDBJ databases">
        <title>Leishmania (Mundinia) enrietti genome sequencing and assembly.</title>
        <authorList>
            <person name="Almutairi H."/>
            <person name="Gatherer D."/>
        </authorList>
    </citation>
    <scope>NUCLEOTIDE SEQUENCE [LARGE SCALE GENOMIC DNA]</scope>
    <source>
        <strain evidence="5">CUR178</strain>
    </source>
</reference>
<feature type="domain" description="Elongation factor 1 beta central acidic region eukaryote" evidence="4">
    <location>
        <begin position="2343"/>
        <end position="2371"/>
    </location>
</feature>
<feature type="compositionally biased region" description="Basic and acidic residues" evidence="3">
    <location>
        <begin position="1797"/>
        <end position="1828"/>
    </location>
</feature>
<feature type="coiled-coil region" evidence="2">
    <location>
        <begin position="2776"/>
        <end position="2803"/>
    </location>
</feature>
<dbReference type="OrthoDB" id="10255522at2759"/>
<dbReference type="Proteomes" id="UP000674179">
    <property type="component" value="Chromosome 34"/>
</dbReference>
<proteinExistence type="predicted"/>
<feature type="region of interest" description="Disordered" evidence="3">
    <location>
        <begin position="955"/>
        <end position="981"/>
    </location>
</feature>
<feature type="compositionally biased region" description="Basic and acidic residues" evidence="3">
    <location>
        <begin position="1092"/>
        <end position="1118"/>
    </location>
</feature>
<dbReference type="InterPro" id="IPR018940">
    <property type="entry name" value="EF-1_beta_acid_region_euk"/>
</dbReference>
<feature type="domain" description="Elongation factor 1 beta central acidic region eukaryote" evidence="4">
    <location>
        <begin position="2062"/>
        <end position="2090"/>
    </location>
</feature>
<evidence type="ECO:0000313" key="6">
    <source>
        <dbReference type="Proteomes" id="UP000674179"/>
    </source>
</evidence>
<feature type="domain" description="Elongation factor 1 beta central acidic region eukaryote" evidence="4">
    <location>
        <begin position="2273"/>
        <end position="2301"/>
    </location>
</feature>
<feature type="region of interest" description="Disordered" evidence="3">
    <location>
        <begin position="2004"/>
        <end position="2023"/>
    </location>
</feature>
<feature type="coiled-coil region" evidence="2">
    <location>
        <begin position="69"/>
        <end position="96"/>
    </location>
</feature>
<feature type="compositionally biased region" description="Basic and acidic residues" evidence="3">
    <location>
        <begin position="1529"/>
        <end position="1566"/>
    </location>
</feature>
<feature type="compositionally biased region" description="Basic and acidic residues" evidence="3">
    <location>
        <begin position="2387"/>
        <end position="2425"/>
    </location>
</feature>
<feature type="compositionally biased region" description="Low complexity" evidence="3">
    <location>
        <begin position="1717"/>
        <end position="1730"/>
    </location>
</feature>
<feature type="compositionally biased region" description="Basic and acidic residues" evidence="3">
    <location>
        <begin position="1731"/>
        <end position="1744"/>
    </location>
</feature>
<feature type="compositionally biased region" description="Low complexity" evidence="3">
    <location>
        <begin position="1130"/>
        <end position="1142"/>
    </location>
</feature>
<feature type="coiled-coil region" evidence="2">
    <location>
        <begin position="803"/>
        <end position="945"/>
    </location>
</feature>
<feature type="compositionally biased region" description="Low complexity" evidence="3">
    <location>
        <begin position="2276"/>
        <end position="2289"/>
    </location>
</feature>
<dbReference type="GO" id="GO:0005856">
    <property type="term" value="C:cytoskeleton"/>
    <property type="evidence" value="ECO:0007669"/>
    <property type="project" value="TreeGrafter"/>
</dbReference>
<feature type="region of interest" description="Disordered" evidence="3">
    <location>
        <begin position="1502"/>
        <end position="1566"/>
    </location>
</feature>
<feature type="compositionally biased region" description="Low complexity" evidence="3">
    <location>
        <begin position="2065"/>
        <end position="2078"/>
    </location>
</feature>
<feature type="coiled-coil region" evidence="2">
    <location>
        <begin position="2498"/>
        <end position="2563"/>
    </location>
</feature>
<feature type="domain" description="Elongation factor 1 beta central acidic region eukaryote" evidence="4">
    <location>
        <begin position="1170"/>
        <end position="1198"/>
    </location>
</feature>
<feature type="domain" description="Elongation factor 1 beta central acidic region eukaryote" evidence="4">
    <location>
        <begin position="1770"/>
        <end position="1798"/>
    </location>
</feature>
<feature type="compositionally biased region" description="Low complexity" evidence="3">
    <location>
        <begin position="1473"/>
        <end position="1487"/>
    </location>
</feature>
<feature type="compositionally biased region" description="Basic and acidic residues" evidence="3">
    <location>
        <begin position="1502"/>
        <end position="1515"/>
    </location>
</feature>
<feature type="domain" description="Elongation factor 1 beta central acidic region eukaryote" evidence="4">
    <location>
        <begin position="1714"/>
        <end position="1742"/>
    </location>
</feature>
<accession>A0A836FSS0</accession>
<gene>
    <name evidence="5" type="ORF">CUR178_01399</name>
</gene>
<dbReference type="InterPro" id="IPR056615">
    <property type="entry name" value="FAZ1_C"/>
</dbReference>
<protein>
    <recommendedName>
        <fullName evidence="4">Elongation factor 1 beta central acidic region eukaryote domain-containing protein</fullName>
    </recommendedName>
</protein>
<dbReference type="EMBL" id="JAFHKP010000034">
    <property type="protein sequence ID" value="KAG5468567.1"/>
    <property type="molecule type" value="Genomic_DNA"/>
</dbReference>
<feature type="region of interest" description="Disordered" evidence="3">
    <location>
        <begin position="1092"/>
        <end position="1147"/>
    </location>
</feature>
<dbReference type="Gene3D" id="1.20.920.20">
    <property type="match status" value="1"/>
</dbReference>
<feature type="compositionally biased region" description="Basic and acidic residues" evidence="3">
    <location>
        <begin position="2144"/>
        <end position="2177"/>
    </location>
</feature>
<comment type="caution">
    <text evidence="5">The sequence shown here is derived from an EMBL/GenBank/DDBJ whole genome shotgun (WGS) entry which is preliminary data.</text>
</comment>
<feature type="coiled-coil region" evidence="2">
    <location>
        <begin position="2633"/>
        <end position="2744"/>
    </location>
</feature>
<feature type="region of interest" description="Disordered" evidence="3">
    <location>
        <begin position="2255"/>
        <end position="2442"/>
    </location>
</feature>
<feature type="region of interest" description="Disordered" evidence="3">
    <location>
        <begin position="1345"/>
        <end position="1412"/>
    </location>
</feature>
<feature type="region of interest" description="Disordered" evidence="3">
    <location>
        <begin position="2037"/>
        <end position="2080"/>
    </location>
</feature>
<feature type="compositionally biased region" description="Low complexity" evidence="3">
    <location>
        <begin position="2009"/>
        <end position="2022"/>
    </location>
</feature>
<dbReference type="GeneID" id="94168681"/>
<feature type="compositionally biased region" description="Basic and acidic residues" evidence="3">
    <location>
        <begin position="2360"/>
        <end position="2373"/>
    </location>
</feature>
<feature type="region of interest" description="Disordered" evidence="3">
    <location>
        <begin position="1578"/>
        <end position="1610"/>
    </location>
</feature>
<dbReference type="RefSeq" id="XP_067689274.1">
    <property type="nucleotide sequence ID" value="XM_067833171.1"/>
</dbReference>
<feature type="region of interest" description="Disordered" evidence="3">
    <location>
        <begin position="1881"/>
        <end position="1914"/>
    </location>
</feature>
<dbReference type="PANTHER" id="PTHR32083">
    <property type="entry name" value="CILIA AND FLAGELLA-ASSOCIATED PROTEIN 58-RELATED"/>
    <property type="match status" value="1"/>
</dbReference>
<dbReference type="Pfam" id="PF23398">
    <property type="entry name" value="FAZ1_cons"/>
    <property type="match status" value="1"/>
</dbReference>
<feature type="region of interest" description="Disordered" evidence="3">
    <location>
        <begin position="1656"/>
        <end position="1761"/>
    </location>
</feature>
<feature type="domain" description="Elongation factor 1 beta central acidic region eukaryote" evidence="4">
    <location>
        <begin position="1658"/>
        <end position="1686"/>
    </location>
</feature>
<evidence type="ECO:0000259" key="4">
    <source>
        <dbReference type="SMART" id="SM01182"/>
    </source>
</evidence>
<dbReference type="KEGG" id="lenr:94168681"/>
<feature type="compositionally biased region" description="Basic and acidic residues" evidence="3">
    <location>
        <begin position="2037"/>
        <end position="2064"/>
    </location>
</feature>
<feature type="region of interest" description="Disordered" evidence="3">
    <location>
        <begin position="1797"/>
        <end position="1844"/>
    </location>
</feature>
<feature type="domain" description="Elongation factor 1 beta central acidic region eukaryote" evidence="4">
    <location>
        <begin position="1826"/>
        <end position="1854"/>
    </location>
</feature>
<feature type="compositionally biased region" description="Basic and acidic residues" evidence="3">
    <location>
        <begin position="1449"/>
        <end position="1460"/>
    </location>
</feature>
<feature type="compositionally biased region" description="Basic and acidic residues" evidence="3">
    <location>
        <begin position="1369"/>
        <end position="1412"/>
    </location>
</feature>
<feature type="domain" description="Elongation factor 1 beta central acidic region eukaryote" evidence="4">
    <location>
        <begin position="879"/>
        <end position="907"/>
    </location>
</feature>
<feature type="region of interest" description="Disordered" evidence="3">
    <location>
        <begin position="1424"/>
        <end position="1489"/>
    </location>
</feature>
<evidence type="ECO:0000313" key="5">
    <source>
        <dbReference type="EMBL" id="KAG5468567.1"/>
    </source>
</evidence>
<dbReference type="SMART" id="SM01182">
    <property type="entry name" value="EF-1_beta_acid"/>
    <property type="match status" value="16"/>
</dbReference>
<evidence type="ECO:0000256" key="1">
    <source>
        <dbReference type="ARBA" id="ARBA00023054"/>
    </source>
</evidence>
<sequence>MALSKAINPSLPQLKVGQVVAYDYLHAEKTWQWTLGTVREIKDYTAVVQQWGLHSGDADTLHSILLKEIDTENGRMKNYQDMLAIAREKLASIRRSNEDRVSRVRNHFDKAREELEPIDEVDLRKVTAQAAPSPVAVAVLKAAWAVVKCDPTAVEFYEWADVQLEYRKAAALDTIAKTDVLAKLYPSAETLQRSLEQDPKLNYKAAARDSPVVASLHAWVTTALAYQQAYNLLAHDKRIQEQNDAIAAAIAGMKTCRAKIATLKDELSSKNITTRPEQVTSFTRTSVLVTIPLSAVISPVSVDSKVKECVLTRDEVEEILYDGKSMRFQQKSVINSITSRYLGAAAELYTLSVYTEELEKRRLYLQEHYFSTIIRSCLAAGKSECADSIQKEIDRLNSLVAELQKHDERWEPDYEAVSVTSSHVKNYPGAEWSYLLAERFEEMRAAFAYDTALAAHVDPSSVQHIVFTPERDHLSVRCEITHPAKMSRTQVKTRLSEMPTRHMNYIYKNRDAPKTGLDRAVAEICHTLAIDDHKFAGLSFDEFVTQLAGFDYLGDKDAYESEIGDLLMLLDKISNENRSLQYTLEKSAERFKKQTAALQRDQDALTVRNTDLADEIDRLRNLVEKLKDLADKQGAELEHYHVRQQQAQQLRAHRNLAPLSPAAQEPLYAVTIDELNAQKELCDAAQRRSTKLQQKLQDSEALLNQLHDRLHDAEDRSIDLTNQTHIITAELQKHKALLAAFLQKRHDAEEARTGEPELAAADGVSPRTATGSSRGRAATLLHAATDSVDPATITAEPLYVVTLDEYRDKLAALEEAQEEAEKLAGELESAQQEAAQQKVDNAKLADYNEKLAGDLESAEQEAAQQKADNAKLADYNEKLAGDLESAEQEAAQQKADNAKLADYNEKLAGELERSQEEAEKLAGELEKAQEEAERLGGEIATKDAELAAFRRKRHDAKEARTGEPELAAADGVSPRTATGSSRGRAATLLHAATDSVDPATITAEPLYVVTLDEYRDKLAALEEAQEEAEKLAGELESAQQEAAQQKVDNAKLADYNEKLAGELESAEQEAAQQKADNAKLADYNEKLNGELEKAQEEAERLGGEIRKRHDAKEARTGEPELAAADGVSPRRATGSSRGRAATLLHAATDSDEYRDKLAALEEAQEEAEKLAGELESAQQEAAQQKVDNAKLADYNEKLAGELEKAQEEAEKLAGELESAEQEAAQQKADNAKLADCNEKLAGELERSQEEAEKLAGELEKAQEEAERLGGEIASKDAELAAFRRKRHDAKDEYRDKLAALEEAQEEAEKLAAELESAQQEAAQQKVDNAKLADYNEKLAGDLEKAQEEAEKLAGELESAEQEATQQKVDNAKLADYNEKLAGELERSQEEAEKLAGELEKAQEEAERLGGEIATKDAELAAFRRKRHDAKEARTGEPELAAADGVSPRRATDEYRDKLAALEEAQEEAEKLAGELQSAEQEAAQQKADNAKLADYNEKLAGELEKAQEEAEKLAGELESAEQEAAQQKADNEKLAGELERSQEEAEKLAGELEKAQEEAERLGGEIASKDAELAAFRRKRHDAKEARTGEPELAAADGVSPRRATGSSRGRAATLLHAATDSVDPATITAEPLYVVTLDEYRDKLAALEEAQEEAEKLAGELESAEQEAAQQKADNAKLADYNEKLAGELERSQEEAEKLAGELEKAQEEAEKLAGELESAQEEAAQQRADNAKLADYNEKLAGDLESAEQEAAQQKADNAKLADYNEKLAGDLESAEQEAAQQKADNAKLADYNEKLAGELERSQEEAEKLAGELEKAQEEAEKLAGELESAQEEAAQQKADNAKLADYNEKLAGDLESAEQEAAQQKADNAKLADYNEKLAGELERSQEEAEKLAGELEKAQEEAERLGGEIATKDAELAAFRRKRHDAKEARTGEPELAAADGVSPRTATGSSRGRAATLLHAATDSVDPATITAEPLYVVTLDEYRDKLAALEEAQEEAEKLAGELESAQEEAAQQRADNAKLADYNEKLAGDLEKAQEEAEKLAGELEKAQEEAEKLAGELESAQEEAAQQRADNAKLADYNEKLAGELESAEQEAAQQKADNAKLADYIEKLTGELERSQEEAEKLAAELEKAQEEAEKLAAELEKAQEEAERLGGEIASRHDAKEARTGEPELAAADGVSPRTATGSSRGRAATLLHAATDSVDPATITAEPLYVVTLDEYRDKLAALEEAQEEAEKLAGELEKVQEEAEKLAGDLEKAQEEAEKLAGELESAQEEAAQQKADNAKLADYNEKLAGELERSQEEAEKLAGELERSQEEAEKLAAELEKAQEEAEKLAAELESAQEEAAQQKADNAKLADYNEKLAGELESAEQEAAQQKADNEKLAGELERSQEEAEKLAGELEKAQEEAERAQEEAGKLAVANEEAAGEVRRARTRAEAAEKSLKEKNDVSSRLAAKVERLRVEASEMDSQRQKDVAAVECELLDLLLELKKLKGVNDALQALLHEYKTKNAAGEKAADEAKRMAKEVKRLAAELEDVKAEAGRLAEELAARDDELAAFRQKRRNAQQARASDPALAAADAMLDNWGKRAAAPHVGAVQNQAVDPTTVPVAPAVIAKEPLYVATAEELQHVREVAEQAVQDAAASKADAADALKELESKLDEALESNAKLEDDIAALKKQVSDAEDANKRAADALEVVENERRQLCDDLEAALDELEQKKADYDQLLGNLEEVQGLLKASNAAGQTAVEALEQRNRDILDLQGELAGALDASKEIENLRALLVAKEREIHSLKERIGLWAGPFVTGKGTVTHRFTKIFDGDWTGLIQKRPEALKAAFVIDSSNACHVPRDQIGCVDYDHD</sequence>
<feature type="domain" description="Elongation factor 1 beta central acidic region eukaryote" evidence="4">
    <location>
        <begin position="1471"/>
        <end position="1499"/>
    </location>
</feature>
<dbReference type="PANTHER" id="PTHR32083:SF48">
    <property type="entry name" value="TRANS-GOLGI NETWORK-LOCALIZED SYP41-INTERACTING PROTEIN 1"/>
    <property type="match status" value="1"/>
</dbReference>
<feature type="compositionally biased region" description="Basic and acidic residues" evidence="3">
    <location>
        <begin position="1675"/>
        <end position="1716"/>
    </location>
</feature>
<feature type="domain" description="Elongation factor 1 beta central acidic region eukaryote" evidence="4">
    <location>
        <begin position="1310"/>
        <end position="1338"/>
    </location>
</feature>
<evidence type="ECO:0000256" key="3">
    <source>
        <dbReference type="SAM" id="MobiDB-lite"/>
    </source>
</evidence>
<feature type="domain" description="Elongation factor 1 beta central acidic region eukaryote" evidence="4">
    <location>
        <begin position="1031"/>
        <end position="1059"/>
    </location>
</feature>
<feature type="domain" description="Elongation factor 1 beta central acidic region eukaryote" evidence="4">
    <location>
        <begin position="823"/>
        <end position="851"/>
    </location>
</feature>
<feature type="domain" description="Elongation factor 1 beta central acidic region eukaryote" evidence="4">
    <location>
        <begin position="2006"/>
        <end position="2034"/>
    </location>
</feature>
<feature type="region of interest" description="Disordered" evidence="3">
    <location>
        <begin position="1926"/>
        <end position="1956"/>
    </location>
</feature>
<feature type="coiled-coil region" evidence="2">
    <location>
        <begin position="609"/>
        <end position="636"/>
    </location>
</feature>
<dbReference type="InterPro" id="IPR056614">
    <property type="entry name" value="FAZ1_cons"/>
</dbReference>
<organism evidence="5 6">
    <name type="scientific">Leishmania enriettii</name>
    <dbReference type="NCBI Taxonomy" id="5663"/>
    <lineage>
        <taxon>Eukaryota</taxon>
        <taxon>Discoba</taxon>
        <taxon>Euglenozoa</taxon>
        <taxon>Kinetoplastea</taxon>
        <taxon>Metakinetoplastina</taxon>
        <taxon>Trypanosomatida</taxon>
        <taxon>Trypanosomatidae</taxon>
        <taxon>Leishmaniinae</taxon>
        <taxon>Leishmania</taxon>
    </lineage>
</organism>
<feature type="region of interest" description="Disordered" evidence="3">
    <location>
        <begin position="1242"/>
        <end position="1272"/>
    </location>
</feature>
<keyword evidence="6" id="KW-1185">Reference proteome</keyword>
<keyword evidence="1 2" id="KW-0175">Coiled coil</keyword>
<name>A0A836FSS0_LEIEN</name>
<feature type="region of interest" description="Disordered" evidence="3">
    <location>
        <begin position="2144"/>
        <end position="2198"/>
    </location>
</feature>
<feature type="compositionally biased region" description="Low complexity" evidence="3">
    <location>
        <begin position="1829"/>
        <end position="1842"/>
    </location>
</feature>
<feature type="compositionally biased region" description="Basic and acidic residues" evidence="3">
    <location>
        <begin position="2290"/>
        <end position="2345"/>
    </location>
</feature>
<feature type="domain" description="Elongation factor 1 beta central acidic region eukaryote" evidence="4">
    <location>
        <begin position="1352"/>
        <end position="1380"/>
    </location>
</feature>
<feature type="compositionally biased region" description="Basic and acidic residues" evidence="3">
    <location>
        <begin position="2255"/>
        <end position="2275"/>
    </location>
</feature>
<feature type="domain" description="Elongation factor 1 beta central acidic region eukaryote" evidence="4">
    <location>
        <begin position="1212"/>
        <end position="1240"/>
    </location>
</feature>
<feature type="region of interest" description="Disordered" evidence="3">
    <location>
        <begin position="748"/>
        <end position="773"/>
    </location>
</feature>
<dbReference type="Pfam" id="PF23404">
    <property type="entry name" value="FAZ1_C"/>
    <property type="match status" value="13"/>
</dbReference>
<feature type="compositionally biased region" description="Basic and acidic residues" evidence="3">
    <location>
        <begin position="1345"/>
        <end position="1354"/>
    </location>
</feature>